<proteinExistence type="predicted"/>
<dbReference type="GO" id="GO:0070043">
    <property type="term" value="F:rRNA (guanine-N7-)-methyltransferase activity"/>
    <property type="evidence" value="ECO:0007669"/>
    <property type="project" value="TreeGrafter"/>
</dbReference>
<keyword evidence="1 5" id="KW-0489">Methyltransferase</keyword>
<dbReference type="PROSITE" id="PS51165">
    <property type="entry name" value="THUMP"/>
    <property type="match status" value="1"/>
</dbReference>
<evidence type="ECO:0000256" key="2">
    <source>
        <dbReference type="ARBA" id="ARBA00022679"/>
    </source>
</evidence>
<gene>
    <name evidence="5" type="ORF">SAMN05444851_0984</name>
</gene>
<protein>
    <submittedName>
        <fullName evidence="5">Putative N6-adenine-specific DNA methylase</fullName>
    </submittedName>
</protein>
<dbReference type="AlphaFoldDB" id="A0A1I0NNX3"/>
<dbReference type="STRING" id="1173584.SAMN05444851_0984"/>
<dbReference type="PRINTS" id="PR00507">
    <property type="entry name" value="N12N6MTFRASE"/>
</dbReference>
<dbReference type="RefSeq" id="WP_091428799.1">
    <property type="nucleotide sequence ID" value="NZ_FOJB01000001.1"/>
</dbReference>
<accession>A0A1I0NNX3</accession>
<reference evidence="5 6" key="1">
    <citation type="submission" date="2016-10" db="EMBL/GenBank/DDBJ databases">
        <authorList>
            <person name="de Groot N.N."/>
        </authorList>
    </citation>
    <scope>NUCLEOTIDE SEQUENCE [LARGE SCALE GENOMIC DNA]</scope>
    <source>
        <strain evidence="5 6">DSM 29439</strain>
    </source>
</reference>
<dbReference type="SUPFAM" id="SSF53335">
    <property type="entry name" value="S-adenosyl-L-methionine-dependent methyltransferases"/>
    <property type="match status" value="1"/>
</dbReference>
<evidence type="ECO:0000256" key="1">
    <source>
        <dbReference type="ARBA" id="ARBA00022603"/>
    </source>
</evidence>
<dbReference type="InterPro" id="IPR053943">
    <property type="entry name" value="RlmKL-like_Mtase_CS"/>
</dbReference>
<dbReference type="Pfam" id="PF01170">
    <property type="entry name" value="UPF0020"/>
    <property type="match status" value="1"/>
</dbReference>
<dbReference type="InterPro" id="IPR000241">
    <property type="entry name" value="RlmKL-like_Mtase"/>
</dbReference>
<dbReference type="PANTHER" id="PTHR47313:SF1">
    <property type="entry name" value="RIBOSOMAL RNA LARGE SUBUNIT METHYLTRANSFERASE K_L"/>
    <property type="match status" value="1"/>
</dbReference>
<dbReference type="PANTHER" id="PTHR47313">
    <property type="entry name" value="RIBOSOMAL RNA LARGE SUBUNIT METHYLTRANSFERASE K/L"/>
    <property type="match status" value="1"/>
</dbReference>
<dbReference type="GO" id="GO:0008990">
    <property type="term" value="F:rRNA (guanine-N2-)-methyltransferase activity"/>
    <property type="evidence" value="ECO:0007669"/>
    <property type="project" value="TreeGrafter"/>
</dbReference>
<keyword evidence="3" id="KW-0694">RNA-binding</keyword>
<dbReference type="OrthoDB" id="9809404at2"/>
<dbReference type="EMBL" id="FOJB01000001">
    <property type="protein sequence ID" value="SEW03152.1"/>
    <property type="molecule type" value="Genomic_DNA"/>
</dbReference>
<evidence type="ECO:0000313" key="6">
    <source>
        <dbReference type="Proteomes" id="UP000199650"/>
    </source>
</evidence>
<sequence length="373" mass="39992">MTDTNAFEIFLVAPPGLEPVLADEARAAGFATPTTCPGGVTIHGDWSEIWRANLTLRGATRVLVRLGSFRAFHLAQLDKRARKFPWGEVLRSDMPVRVEAVCKRSKIYHHRAAAQRVEKAIAEELGATISKNAALVLKVRIDDNLVTISLDTSGESLHKRGYKTATGKAPMRETLAALFLKAAGYDGHEPVLDPMCGSGTFLIEAAEMSVGLLPGRARHFAFEHLASFDAETFAKMKAAAEGTTPEGPPRFFGSDRNAGAIANSRQNADAAGITPLTRFTEGSISDLQRPNITPGLVIVNPPYGGRIGNKKLLFALYGTLGKVLLERFAGWRVAIITSDGGLAKATGLPFLPPGPPVDHGGTKVKLYQTAKLS</sequence>
<dbReference type="GO" id="GO:0003723">
    <property type="term" value="F:RNA binding"/>
    <property type="evidence" value="ECO:0007669"/>
    <property type="project" value="UniProtKB-UniRule"/>
</dbReference>
<keyword evidence="6" id="KW-1185">Reference proteome</keyword>
<dbReference type="Gene3D" id="3.40.50.150">
    <property type="entry name" value="Vaccinia Virus protein VP39"/>
    <property type="match status" value="1"/>
</dbReference>
<evidence type="ECO:0000259" key="4">
    <source>
        <dbReference type="PROSITE" id="PS51165"/>
    </source>
</evidence>
<dbReference type="CDD" id="cd11715">
    <property type="entry name" value="THUMP_AdoMetMT"/>
    <property type="match status" value="1"/>
</dbReference>
<dbReference type="InterPro" id="IPR004114">
    <property type="entry name" value="THUMP_dom"/>
</dbReference>
<feature type="domain" description="THUMP" evidence="4">
    <location>
        <begin position="48"/>
        <end position="152"/>
    </location>
</feature>
<evidence type="ECO:0000313" key="5">
    <source>
        <dbReference type="EMBL" id="SEW03152.1"/>
    </source>
</evidence>
<organism evidence="5 6">
    <name type="scientific">Aliiroseovarius sediminilitoris</name>
    <dbReference type="NCBI Taxonomy" id="1173584"/>
    <lineage>
        <taxon>Bacteria</taxon>
        <taxon>Pseudomonadati</taxon>
        <taxon>Pseudomonadota</taxon>
        <taxon>Alphaproteobacteria</taxon>
        <taxon>Rhodobacterales</taxon>
        <taxon>Paracoccaceae</taxon>
        <taxon>Aliiroseovarius</taxon>
    </lineage>
</organism>
<dbReference type="InterPro" id="IPR054170">
    <property type="entry name" value="RlmL_1st"/>
</dbReference>
<dbReference type="Proteomes" id="UP000199650">
    <property type="component" value="Unassembled WGS sequence"/>
</dbReference>
<dbReference type="Pfam" id="PF22020">
    <property type="entry name" value="RlmL_1st"/>
    <property type="match status" value="1"/>
</dbReference>
<name>A0A1I0NNX3_9RHOB</name>
<evidence type="ECO:0000256" key="3">
    <source>
        <dbReference type="PROSITE-ProRule" id="PRU00529"/>
    </source>
</evidence>
<dbReference type="InterPro" id="IPR002052">
    <property type="entry name" value="DNA_methylase_N6_adenine_CS"/>
</dbReference>
<dbReference type="Gene3D" id="3.30.2130.30">
    <property type="match status" value="1"/>
</dbReference>
<dbReference type="PROSITE" id="PS00092">
    <property type="entry name" value="N6_MTASE"/>
    <property type="match status" value="1"/>
</dbReference>
<keyword evidence="2" id="KW-0808">Transferase</keyword>
<dbReference type="InterPro" id="IPR029063">
    <property type="entry name" value="SAM-dependent_MTases_sf"/>
</dbReference>
<dbReference type="PROSITE" id="PS01261">
    <property type="entry name" value="UPF0020"/>
    <property type="match status" value="1"/>
</dbReference>